<dbReference type="SFLD" id="SFLDS00029">
    <property type="entry name" value="Radical_SAM"/>
    <property type="match status" value="1"/>
</dbReference>
<name>A0A956RQF8_UNCEI</name>
<comment type="function">
    <text evidence="2">Probably acts as a heme chaperone, transferring heme to an unknown acceptor. Binds one molecule of heme per monomer, possibly covalently. Binds 1 [4Fe-4S] cluster. The cluster is coordinated with 3 cysteines and an exchangeable S-adenosyl-L-methionine.</text>
</comment>
<dbReference type="InterPro" id="IPR010723">
    <property type="entry name" value="HemN_C"/>
</dbReference>
<dbReference type="PANTHER" id="PTHR13932:SF5">
    <property type="entry name" value="RADICAL S-ADENOSYL METHIONINE DOMAIN-CONTAINING PROTEIN 1, MITOCHONDRIAL"/>
    <property type="match status" value="1"/>
</dbReference>
<comment type="caution">
    <text evidence="4">The sequence shown here is derived from an EMBL/GenBank/DDBJ whole genome shotgun (WGS) entry which is preliminary data.</text>
</comment>
<dbReference type="InterPro" id="IPR007197">
    <property type="entry name" value="rSAM"/>
</dbReference>
<organism evidence="4 5">
    <name type="scientific">Eiseniibacteriota bacterium</name>
    <dbReference type="NCBI Taxonomy" id="2212470"/>
    <lineage>
        <taxon>Bacteria</taxon>
        <taxon>Candidatus Eiseniibacteriota</taxon>
    </lineage>
</organism>
<dbReference type="InterPro" id="IPR034505">
    <property type="entry name" value="Coproporphyrinogen-III_oxidase"/>
</dbReference>
<dbReference type="Pfam" id="PF04055">
    <property type="entry name" value="Radical_SAM"/>
    <property type="match status" value="1"/>
</dbReference>
<evidence type="ECO:0000313" key="4">
    <source>
        <dbReference type="EMBL" id="MCA9728950.1"/>
    </source>
</evidence>
<dbReference type="Gene3D" id="3.80.30.20">
    <property type="entry name" value="tm_1862 like domain"/>
    <property type="match status" value="1"/>
</dbReference>
<dbReference type="SUPFAM" id="SSF102114">
    <property type="entry name" value="Radical SAM enzymes"/>
    <property type="match status" value="1"/>
</dbReference>
<reference evidence="4" key="2">
    <citation type="journal article" date="2021" name="Microbiome">
        <title>Successional dynamics and alternative stable states in a saline activated sludge microbial community over 9 years.</title>
        <authorList>
            <person name="Wang Y."/>
            <person name="Ye J."/>
            <person name="Ju F."/>
            <person name="Liu L."/>
            <person name="Boyd J.A."/>
            <person name="Deng Y."/>
            <person name="Parks D.H."/>
            <person name="Jiang X."/>
            <person name="Yin X."/>
            <person name="Woodcroft B.J."/>
            <person name="Tyson G.W."/>
            <person name="Hugenholtz P."/>
            <person name="Polz M.F."/>
            <person name="Zhang T."/>
        </authorList>
    </citation>
    <scope>NUCLEOTIDE SEQUENCE</scope>
    <source>
        <strain evidence="4">HKST-UBA01</strain>
    </source>
</reference>
<sequence>MTGSGGVATRERGRFGPGIYVHYPFCRSRCGYCDFFVVLGDEAVREEFFSSLLAEIDLHVEEGLWASQTFQTVFLGGGTPSLLGEAQMHTLLARLRSRFRVADDAEITVECNPESLTPASMRAYRAAGATRLSLGVQSMAADELALLDRAHGVAEVRRRVAEIRDAGFATFNLDLIYGLPGSDRRSWEATLAALFELDPPHLSAYLLSLEPHVPLTRRLQREEAPALPEDDVAVAQYETLCEIAEATGLAQYEISNFARPGAESRHNQNYWLCGDYLGLGPSAHSHRDGWRWSNLRSLPGYRERVAAAVIPRPDDGERLDIRARAEEWIFLGLRRNEGIDWDVLGESGIDLAPLHARVDRLIREGWLERQAGRIRLSRQARFVSNTVFTELADAL</sequence>
<evidence type="ECO:0000256" key="2">
    <source>
        <dbReference type="RuleBase" id="RU364116"/>
    </source>
</evidence>
<dbReference type="Proteomes" id="UP000697710">
    <property type="component" value="Unassembled WGS sequence"/>
</dbReference>
<keyword evidence="2" id="KW-0963">Cytoplasm</keyword>
<keyword evidence="2" id="KW-0143">Chaperone</keyword>
<reference evidence="4" key="1">
    <citation type="submission" date="2020-04" db="EMBL/GenBank/DDBJ databases">
        <authorList>
            <person name="Zhang T."/>
        </authorList>
    </citation>
    <scope>NUCLEOTIDE SEQUENCE</scope>
    <source>
        <strain evidence="4">HKST-UBA01</strain>
    </source>
</reference>
<dbReference type="InterPro" id="IPR058240">
    <property type="entry name" value="rSAM_sf"/>
</dbReference>
<accession>A0A956RQF8</accession>
<evidence type="ECO:0000313" key="5">
    <source>
        <dbReference type="Proteomes" id="UP000697710"/>
    </source>
</evidence>
<keyword evidence="2" id="KW-0004">4Fe-4S</keyword>
<keyword evidence="2" id="KW-0349">Heme</keyword>
<keyword evidence="2" id="KW-0411">Iron-sulfur</keyword>
<keyword evidence="2" id="KW-0479">Metal-binding</keyword>
<dbReference type="EMBL" id="JAGQHR010000525">
    <property type="protein sequence ID" value="MCA9728950.1"/>
    <property type="molecule type" value="Genomic_DNA"/>
</dbReference>
<dbReference type="GO" id="GO:0051539">
    <property type="term" value="F:4 iron, 4 sulfur cluster binding"/>
    <property type="evidence" value="ECO:0007669"/>
    <property type="project" value="UniProtKB-UniRule"/>
</dbReference>
<dbReference type="AlphaFoldDB" id="A0A956RQF8"/>
<evidence type="ECO:0000259" key="3">
    <source>
        <dbReference type="PROSITE" id="PS51918"/>
    </source>
</evidence>
<evidence type="ECO:0000256" key="1">
    <source>
        <dbReference type="ARBA" id="ARBA00006100"/>
    </source>
</evidence>
<dbReference type="InterPro" id="IPR004559">
    <property type="entry name" value="HemW-like"/>
</dbReference>
<feature type="domain" description="Radical SAM core" evidence="3">
    <location>
        <begin position="11"/>
        <end position="250"/>
    </location>
</feature>
<dbReference type="GO" id="GO:0046872">
    <property type="term" value="F:metal ion binding"/>
    <property type="evidence" value="ECO:0007669"/>
    <property type="project" value="UniProtKB-UniRule"/>
</dbReference>
<dbReference type="PANTHER" id="PTHR13932">
    <property type="entry name" value="COPROPORPHYRINIGEN III OXIDASE"/>
    <property type="match status" value="1"/>
</dbReference>
<dbReference type="PROSITE" id="PS51918">
    <property type="entry name" value="RADICAL_SAM"/>
    <property type="match status" value="1"/>
</dbReference>
<dbReference type="SFLD" id="SFLDG01082">
    <property type="entry name" value="B12-binding_domain_containing"/>
    <property type="match status" value="1"/>
</dbReference>
<comment type="subcellular location">
    <subcellularLocation>
        <location evidence="2">Cytoplasm</location>
    </subcellularLocation>
</comment>
<dbReference type="GO" id="GO:0004109">
    <property type="term" value="F:coproporphyrinogen oxidase activity"/>
    <property type="evidence" value="ECO:0007669"/>
    <property type="project" value="InterPro"/>
</dbReference>
<dbReference type="SFLD" id="SFLDF00288">
    <property type="entry name" value="HemN-like__clustered_with_nucl"/>
    <property type="match status" value="1"/>
</dbReference>
<dbReference type="SFLD" id="SFLDG01065">
    <property type="entry name" value="anaerobic_coproporphyrinogen-I"/>
    <property type="match status" value="1"/>
</dbReference>
<dbReference type="GO" id="GO:0006779">
    <property type="term" value="P:porphyrin-containing compound biosynthetic process"/>
    <property type="evidence" value="ECO:0007669"/>
    <property type="project" value="InterPro"/>
</dbReference>
<dbReference type="Pfam" id="PF06969">
    <property type="entry name" value="HemN_C"/>
    <property type="match status" value="1"/>
</dbReference>
<dbReference type="NCBIfam" id="TIGR00539">
    <property type="entry name" value="hemN_rel"/>
    <property type="match status" value="1"/>
</dbReference>
<dbReference type="InterPro" id="IPR006638">
    <property type="entry name" value="Elp3/MiaA/NifB-like_rSAM"/>
</dbReference>
<protein>
    <recommendedName>
        <fullName evidence="2">Heme chaperone HemW</fullName>
    </recommendedName>
</protein>
<dbReference type="CDD" id="cd01335">
    <property type="entry name" value="Radical_SAM"/>
    <property type="match status" value="1"/>
</dbReference>
<gene>
    <name evidence="4" type="primary">hemW</name>
    <name evidence="4" type="ORF">KC729_14760</name>
</gene>
<dbReference type="GO" id="GO:0005737">
    <property type="term" value="C:cytoplasm"/>
    <property type="evidence" value="ECO:0007669"/>
    <property type="project" value="UniProtKB-SubCell"/>
</dbReference>
<dbReference type="InterPro" id="IPR023404">
    <property type="entry name" value="rSAM_horseshoe"/>
</dbReference>
<proteinExistence type="inferred from homology"/>
<keyword evidence="2" id="KW-0949">S-adenosyl-L-methionine</keyword>
<comment type="similarity">
    <text evidence="1">Belongs to the anaerobic coproporphyrinogen-III oxidase family. HemW subfamily.</text>
</comment>
<dbReference type="SMART" id="SM00729">
    <property type="entry name" value="Elp3"/>
    <property type="match status" value="1"/>
</dbReference>
<keyword evidence="2" id="KW-0408">Iron</keyword>
<dbReference type="SFLD" id="SFLDF00562">
    <property type="entry name" value="HemN-like__clustered_with_heat"/>
    <property type="match status" value="1"/>
</dbReference>